<dbReference type="InterPro" id="IPR006086">
    <property type="entry name" value="XPG-I_dom"/>
</dbReference>
<feature type="domain" description="XPG N-terminal" evidence="6">
    <location>
        <begin position="1"/>
        <end position="113"/>
    </location>
</feature>
<protein>
    <submittedName>
        <fullName evidence="7">Flap endonuclease</fullName>
    </submittedName>
</protein>
<dbReference type="Pfam" id="PF00752">
    <property type="entry name" value="XPG_N"/>
    <property type="match status" value="1"/>
</dbReference>
<evidence type="ECO:0000256" key="1">
    <source>
        <dbReference type="ARBA" id="ARBA00022722"/>
    </source>
</evidence>
<sequence>MGIKDFSKLTKEIPGSRILVNPSYISRTKIAIDAMVFMWSYYCMSVDRSFYHMSVLEEEVDRDDIRKEFLEKMATGINKLLKLKVTPIFVFDGIHRIEKSETTKSRTERREKSENQSNILLNEYKERIEIDGIETEIEVEIIPYETDEVKQKLVIEEVEQTRKMTKDEKETYKKKIETKLKQCVTIKKDDIMALRRLLEAIGIPSITALNDGEELCASMCRERKVFAAYTTDTDVLAFGSPTQMISVKKNELEIVILDVILKERNWTMDEFVDFCITLSCDFNSRIKKIGPARALILIDKYRSIDNYPSHLGKIKLDTSVLNHETCREIFRPKSSVELCVEGLTDDELSNLKIDKTKLKTCQDVLEELELSGWEDTLSDLYEDLGEPISTLVDGF</sequence>
<evidence type="ECO:0000313" key="7">
    <source>
        <dbReference type="EMBL" id="QBK92924.1"/>
    </source>
</evidence>
<proteinExistence type="predicted"/>
<evidence type="ECO:0000256" key="2">
    <source>
        <dbReference type="ARBA" id="ARBA00022723"/>
    </source>
</evidence>
<dbReference type="EMBL" id="MK500588">
    <property type="protein sequence ID" value="QBK92924.1"/>
    <property type="molecule type" value="Genomic_DNA"/>
</dbReference>
<dbReference type="InterPro" id="IPR006085">
    <property type="entry name" value="XPG_DNA_repair_N"/>
</dbReference>
<evidence type="ECO:0000256" key="5">
    <source>
        <dbReference type="ARBA" id="ARBA00022842"/>
    </source>
</evidence>
<keyword evidence="5" id="KW-0460">Magnesium</keyword>
<dbReference type="PANTHER" id="PTHR11081:SF9">
    <property type="entry name" value="FLAP ENDONUCLEASE 1"/>
    <property type="match status" value="1"/>
</dbReference>
<accession>A0A481ZAI9</accession>
<name>A0A481ZAI9_9VIRU</name>
<dbReference type="InterPro" id="IPR006084">
    <property type="entry name" value="XPG/Rad2"/>
</dbReference>
<dbReference type="InterPro" id="IPR036279">
    <property type="entry name" value="5-3_exonuclease_C_sf"/>
</dbReference>
<dbReference type="InterPro" id="IPR029060">
    <property type="entry name" value="PIN-like_dom_sf"/>
</dbReference>
<dbReference type="Pfam" id="PF00867">
    <property type="entry name" value="XPG_I"/>
    <property type="match status" value="1"/>
</dbReference>
<gene>
    <name evidence="7" type="ORF">LCPAC403_00580</name>
</gene>
<keyword evidence="3 7" id="KW-0255">Endonuclease</keyword>
<dbReference type="Gene3D" id="1.10.150.20">
    <property type="entry name" value="5' to 3' exonuclease, C-terminal subdomain"/>
    <property type="match status" value="1"/>
</dbReference>
<dbReference type="PRINTS" id="PR00853">
    <property type="entry name" value="XPGRADSUPER"/>
</dbReference>
<dbReference type="GO" id="GO:0046872">
    <property type="term" value="F:metal ion binding"/>
    <property type="evidence" value="ECO:0007669"/>
    <property type="project" value="UniProtKB-KW"/>
</dbReference>
<evidence type="ECO:0000256" key="3">
    <source>
        <dbReference type="ARBA" id="ARBA00022759"/>
    </source>
</evidence>
<organism evidence="7">
    <name type="scientific">Pithovirus LCPAC403</name>
    <dbReference type="NCBI Taxonomy" id="2506596"/>
    <lineage>
        <taxon>Viruses</taxon>
        <taxon>Pithoviruses</taxon>
    </lineage>
</organism>
<evidence type="ECO:0000259" key="6">
    <source>
        <dbReference type="SMART" id="SM00485"/>
    </source>
</evidence>
<evidence type="ECO:0000256" key="4">
    <source>
        <dbReference type="ARBA" id="ARBA00022801"/>
    </source>
</evidence>
<dbReference type="SMART" id="SM00485">
    <property type="entry name" value="XPGN"/>
    <property type="match status" value="1"/>
</dbReference>
<dbReference type="GO" id="GO:0017108">
    <property type="term" value="F:5'-flap endonuclease activity"/>
    <property type="evidence" value="ECO:0007669"/>
    <property type="project" value="TreeGrafter"/>
</dbReference>
<dbReference type="PANTHER" id="PTHR11081">
    <property type="entry name" value="FLAP ENDONUCLEASE FAMILY MEMBER"/>
    <property type="match status" value="1"/>
</dbReference>
<keyword evidence="4" id="KW-0378">Hydrolase</keyword>
<dbReference type="SUPFAM" id="SSF47807">
    <property type="entry name" value="5' to 3' exonuclease, C-terminal subdomain"/>
    <property type="match status" value="1"/>
</dbReference>
<keyword evidence="1" id="KW-0540">Nuclease</keyword>
<reference evidence="7" key="1">
    <citation type="journal article" date="2019" name="MBio">
        <title>Virus Genomes from Deep Sea Sediments Expand the Ocean Megavirome and Support Independent Origins of Viral Gigantism.</title>
        <authorList>
            <person name="Backstrom D."/>
            <person name="Yutin N."/>
            <person name="Jorgensen S.L."/>
            <person name="Dharamshi J."/>
            <person name="Homa F."/>
            <person name="Zaremba-Niedwiedzka K."/>
            <person name="Spang A."/>
            <person name="Wolf Y.I."/>
            <person name="Koonin E.V."/>
            <person name="Ettema T.J."/>
        </authorList>
    </citation>
    <scope>NUCLEOTIDE SEQUENCE</scope>
</reference>
<keyword evidence="2" id="KW-0479">Metal-binding</keyword>
<dbReference type="Gene3D" id="3.40.50.1010">
    <property type="entry name" value="5'-nuclease"/>
    <property type="match status" value="1"/>
</dbReference>
<dbReference type="SUPFAM" id="SSF88723">
    <property type="entry name" value="PIN domain-like"/>
    <property type="match status" value="1"/>
</dbReference>